<protein>
    <submittedName>
        <fullName evidence="1">Uncharacterized protein</fullName>
    </submittedName>
</protein>
<reference evidence="1" key="1">
    <citation type="submission" date="2014-09" db="EMBL/GenBank/DDBJ databases">
        <authorList>
            <person name="Magalhaes I.L.F."/>
            <person name="Oliveira U."/>
            <person name="Santos F.R."/>
            <person name="Vidigal T.H.D.A."/>
            <person name="Brescovit A.D."/>
            <person name="Santos A.J."/>
        </authorList>
    </citation>
    <scope>NUCLEOTIDE SEQUENCE</scope>
    <source>
        <tissue evidence="1">Shoot tissue taken approximately 20 cm above the soil surface</tissue>
    </source>
</reference>
<organism evidence="1">
    <name type="scientific">Arundo donax</name>
    <name type="common">Giant reed</name>
    <name type="synonym">Donax arundinaceus</name>
    <dbReference type="NCBI Taxonomy" id="35708"/>
    <lineage>
        <taxon>Eukaryota</taxon>
        <taxon>Viridiplantae</taxon>
        <taxon>Streptophyta</taxon>
        <taxon>Embryophyta</taxon>
        <taxon>Tracheophyta</taxon>
        <taxon>Spermatophyta</taxon>
        <taxon>Magnoliopsida</taxon>
        <taxon>Liliopsida</taxon>
        <taxon>Poales</taxon>
        <taxon>Poaceae</taxon>
        <taxon>PACMAD clade</taxon>
        <taxon>Arundinoideae</taxon>
        <taxon>Arundineae</taxon>
        <taxon>Arundo</taxon>
    </lineage>
</organism>
<dbReference type="EMBL" id="GBRH01178190">
    <property type="protein sequence ID" value="JAE19706.1"/>
    <property type="molecule type" value="Transcribed_RNA"/>
</dbReference>
<name>A0A0A9GAY4_ARUDO</name>
<proteinExistence type="predicted"/>
<dbReference type="AlphaFoldDB" id="A0A0A9GAY4"/>
<sequence>MQKQCHEFLPVEVGVKNRREPQKTLQFSCTHLE</sequence>
<accession>A0A0A9GAY4</accession>
<reference evidence="1" key="2">
    <citation type="journal article" date="2015" name="Data Brief">
        <title>Shoot transcriptome of the giant reed, Arundo donax.</title>
        <authorList>
            <person name="Barrero R.A."/>
            <person name="Guerrero F.D."/>
            <person name="Moolhuijzen P."/>
            <person name="Goolsby J.A."/>
            <person name="Tidwell J."/>
            <person name="Bellgard S.E."/>
            <person name="Bellgard M.I."/>
        </authorList>
    </citation>
    <scope>NUCLEOTIDE SEQUENCE</scope>
    <source>
        <tissue evidence="1">Shoot tissue taken approximately 20 cm above the soil surface</tissue>
    </source>
</reference>
<evidence type="ECO:0000313" key="1">
    <source>
        <dbReference type="EMBL" id="JAE19706.1"/>
    </source>
</evidence>